<organism evidence="1 2">
    <name type="scientific">Diphasiastrum complanatum</name>
    <name type="common">Issler's clubmoss</name>
    <name type="synonym">Lycopodium complanatum</name>
    <dbReference type="NCBI Taxonomy" id="34168"/>
    <lineage>
        <taxon>Eukaryota</taxon>
        <taxon>Viridiplantae</taxon>
        <taxon>Streptophyta</taxon>
        <taxon>Embryophyta</taxon>
        <taxon>Tracheophyta</taxon>
        <taxon>Lycopodiopsida</taxon>
        <taxon>Lycopodiales</taxon>
        <taxon>Lycopodiaceae</taxon>
        <taxon>Lycopodioideae</taxon>
        <taxon>Diphasiastrum</taxon>
    </lineage>
</organism>
<dbReference type="Proteomes" id="UP001162992">
    <property type="component" value="Chromosome 1"/>
</dbReference>
<comment type="caution">
    <text evidence="1">The sequence shown here is derived from an EMBL/GenBank/DDBJ whole genome shotgun (WGS) entry which is preliminary data.</text>
</comment>
<proteinExistence type="predicted"/>
<gene>
    <name evidence="1" type="ORF">O6H91_01G072800</name>
</gene>
<reference evidence="2" key="1">
    <citation type="journal article" date="2024" name="Proc. Natl. Acad. Sci. U.S.A.">
        <title>Extraordinary preservation of gene collinearity over three hundred million years revealed in homosporous lycophytes.</title>
        <authorList>
            <person name="Li C."/>
            <person name="Wickell D."/>
            <person name="Kuo L.Y."/>
            <person name="Chen X."/>
            <person name="Nie B."/>
            <person name="Liao X."/>
            <person name="Peng D."/>
            <person name="Ji J."/>
            <person name="Jenkins J."/>
            <person name="Williams M."/>
            <person name="Shu S."/>
            <person name="Plott C."/>
            <person name="Barry K."/>
            <person name="Rajasekar S."/>
            <person name="Grimwood J."/>
            <person name="Han X."/>
            <person name="Sun S."/>
            <person name="Hou Z."/>
            <person name="He W."/>
            <person name="Dai G."/>
            <person name="Sun C."/>
            <person name="Schmutz J."/>
            <person name="Leebens-Mack J.H."/>
            <person name="Li F.W."/>
            <person name="Wang L."/>
        </authorList>
    </citation>
    <scope>NUCLEOTIDE SEQUENCE [LARGE SCALE GENOMIC DNA]</scope>
    <source>
        <strain evidence="2">cv. PW_Plant_1</strain>
    </source>
</reference>
<protein>
    <submittedName>
        <fullName evidence="1">Uncharacterized protein</fullName>
    </submittedName>
</protein>
<sequence length="191" mass="21099">MGGTEAFPELGSHCSYESCNQMDFLPFKCDSCTQMFCLDHRSYISHNCPKGDLKDASVVLCPVCASAVRKVFGEDPNLTLEKHMSSSCDPSNYEKVMKKPKCPVKGCHQTLTFSNKFHCKGCSQDVCLKHRFPLDHVCRTTSKGRRNPSRLLEAFKFFNILEKRGATDCGSSSSTAATPSIASSKKTVNAH</sequence>
<accession>A0ACC2ES18</accession>
<evidence type="ECO:0000313" key="2">
    <source>
        <dbReference type="Proteomes" id="UP001162992"/>
    </source>
</evidence>
<evidence type="ECO:0000313" key="1">
    <source>
        <dbReference type="EMBL" id="KAJ7569323.1"/>
    </source>
</evidence>
<keyword evidence="2" id="KW-1185">Reference proteome</keyword>
<dbReference type="EMBL" id="CM055092">
    <property type="protein sequence ID" value="KAJ7569323.1"/>
    <property type="molecule type" value="Genomic_DNA"/>
</dbReference>
<name>A0ACC2ES18_DIPCM</name>